<dbReference type="SUPFAM" id="SSF53067">
    <property type="entry name" value="Actin-like ATPase domain"/>
    <property type="match status" value="2"/>
</dbReference>
<evidence type="ECO:0000256" key="1">
    <source>
        <dbReference type="SAM" id="MobiDB-lite"/>
    </source>
</evidence>
<reference evidence="4" key="1">
    <citation type="submission" date="2017-04" db="EMBL/GenBank/DDBJ databases">
        <title>Function of individual gut microbiota members based on whole genome sequencing of pure cultures obtained from chicken caecum.</title>
        <authorList>
            <person name="Medvecky M."/>
            <person name="Cejkova D."/>
            <person name="Polansky O."/>
            <person name="Karasova D."/>
            <person name="Kubasova T."/>
            <person name="Cizek A."/>
            <person name="Rychlik I."/>
        </authorList>
    </citation>
    <scope>NUCLEOTIDE SEQUENCE [LARGE SCALE GENOMIC DNA]</scope>
    <source>
        <strain evidence="4">An5</strain>
    </source>
</reference>
<comment type="caution">
    <text evidence="3">The sequence shown here is derived from an EMBL/GenBank/DDBJ whole genome shotgun (WGS) entry which is preliminary data.</text>
</comment>
<evidence type="ECO:0000313" key="3">
    <source>
        <dbReference type="EMBL" id="OUN89556.1"/>
    </source>
</evidence>
<dbReference type="Gene3D" id="3.30.420.40">
    <property type="match status" value="2"/>
</dbReference>
<gene>
    <name evidence="3" type="ORF">B5G02_02060</name>
</gene>
<accession>A0A1Y3XVE9</accession>
<dbReference type="Proteomes" id="UP000195781">
    <property type="component" value="Unassembled WGS sequence"/>
</dbReference>
<evidence type="ECO:0000313" key="4">
    <source>
        <dbReference type="Proteomes" id="UP000195781"/>
    </source>
</evidence>
<dbReference type="InterPro" id="IPR043129">
    <property type="entry name" value="ATPase_NBD"/>
</dbReference>
<dbReference type="AlphaFoldDB" id="A0A1Y3XVE9"/>
<dbReference type="EMBL" id="NFIE01000003">
    <property type="protein sequence ID" value="OUN89556.1"/>
    <property type="molecule type" value="Genomic_DNA"/>
</dbReference>
<proteinExistence type="predicted"/>
<dbReference type="InterPro" id="IPR002731">
    <property type="entry name" value="ATPase_BadF"/>
</dbReference>
<feature type="region of interest" description="Disordered" evidence="1">
    <location>
        <begin position="248"/>
        <end position="270"/>
    </location>
</feature>
<feature type="compositionally biased region" description="Basic and acidic residues" evidence="1">
    <location>
        <begin position="248"/>
        <end position="258"/>
    </location>
</feature>
<dbReference type="CDD" id="cd24007">
    <property type="entry name" value="ASKHA_NBD_eukNAGK-like"/>
    <property type="match status" value="1"/>
</dbReference>
<feature type="domain" description="ATPase BadF/BadG/BcrA/BcrD type" evidence="2">
    <location>
        <begin position="4"/>
        <end position="315"/>
    </location>
</feature>
<name>A0A1Y3XVE9_9ACTN</name>
<dbReference type="RefSeq" id="WP_094334981.1">
    <property type="nucleotide sequence ID" value="NZ_NFIE01000003.1"/>
</dbReference>
<dbReference type="InterPro" id="IPR052519">
    <property type="entry name" value="Euk-type_GlcNAc_Kinase"/>
</dbReference>
<organism evidence="3 4">
    <name type="scientific">[Collinsella] massiliensis</name>
    <dbReference type="NCBI Taxonomy" id="1232426"/>
    <lineage>
        <taxon>Bacteria</taxon>
        <taxon>Bacillati</taxon>
        <taxon>Actinomycetota</taxon>
        <taxon>Coriobacteriia</taxon>
        <taxon>Coriobacteriales</taxon>
        <taxon>Coriobacteriaceae</taxon>
        <taxon>Enorma</taxon>
    </lineage>
</organism>
<dbReference type="PANTHER" id="PTHR43190:SF3">
    <property type="entry name" value="N-ACETYL-D-GLUCOSAMINE KINASE"/>
    <property type="match status" value="1"/>
</dbReference>
<evidence type="ECO:0000259" key="2">
    <source>
        <dbReference type="Pfam" id="PF01869"/>
    </source>
</evidence>
<keyword evidence="4" id="KW-1185">Reference proteome</keyword>
<dbReference type="OrthoDB" id="8701357at2"/>
<dbReference type="Pfam" id="PF01869">
    <property type="entry name" value="BcrAD_BadFG"/>
    <property type="match status" value="1"/>
</dbReference>
<sequence>MRWLGVDGGGTKTAFTLYSEHLRPLDRFELPTCHYAQAGYEGMRRVLEEGVHRAENLGLLGDSWGIGFGICGYGEGAESSAAIEDAVRAAAGTHPFSLVNDVESAWAAGLGMQDGIVIIAGTGSIAYGVNGDRSMRCGGWDYELGDEGSGGWLGKELLRAFTRQSDGREPAGAILELVRRELDLANDFEIIGFAQEAMGDRSRISALAPFVGEAARLGDQSAQRILARAAQEEAEMVAAIMRGIFEPAEQREQRERRGSAASSPEPARAAPRVPVTYVGGTFKMGAAILEPLAAALPERCELVSPLHEPDLGACLLLQRELGLK</sequence>
<feature type="compositionally biased region" description="Low complexity" evidence="1">
    <location>
        <begin position="259"/>
        <end position="270"/>
    </location>
</feature>
<dbReference type="PANTHER" id="PTHR43190">
    <property type="entry name" value="N-ACETYL-D-GLUCOSAMINE KINASE"/>
    <property type="match status" value="1"/>
</dbReference>
<protein>
    <submittedName>
        <fullName evidence="3">BadF/BadG/BcrA/BcrD type ATPase</fullName>
    </submittedName>
</protein>